<comment type="caution">
    <text evidence="2">The sequence shown here is derived from an EMBL/GenBank/DDBJ whole genome shotgun (WGS) entry which is preliminary data.</text>
</comment>
<dbReference type="RefSeq" id="WP_344174156.1">
    <property type="nucleotide sequence ID" value="NZ_BAAARY010000023.1"/>
</dbReference>
<name>A0ABP6B4A1_9ACTN</name>
<reference evidence="3" key="1">
    <citation type="journal article" date="2019" name="Int. J. Syst. Evol. Microbiol.">
        <title>The Global Catalogue of Microorganisms (GCM) 10K type strain sequencing project: providing services to taxonomists for standard genome sequencing and annotation.</title>
        <authorList>
            <consortium name="The Broad Institute Genomics Platform"/>
            <consortium name="The Broad Institute Genome Sequencing Center for Infectious Disease"/>
            <person name="Wu L."/>
            <person name="Ma J."/>
        </authorList>
    </citation>
    <scope>NUCLEOTIDE SEQUENCE [LARGE SCALE GENOMIC DNA]</scope>
    <source>
        <strain evidence="3">JCM 3367</strain>
    </source>
</reference>
<feature type="compositionally biased region" description="Low complexity" evidence="1">
    <location>
        <begin position="461"/>
        <end position="474"/>
    </location>
</feature>
<feature type="compositionally biased region" description="Basic and acidic residues" evidence="1">
    <location>
        <begin position="477"/>
        <end position="487"/>
    </location>
</feature>
<keyword evidence="3" id="KW-1185">Reference proteome</keyword>
<evidence type="ECO:0000313" key="3">
    <source>
        <dbReference type="Proteomes" id="UP001499978"/>
    </source>
</evidence>
<evidence type="ECO:0000256" key="1">
    <source>
        <dbReference type="SAM" id="MobiDB-lite"/>
    </source>
</evidence>
<sequence length="574" mass="62543">MGKRTIDLPARVDVAELARRGWAVDAFQARLVETIYEEDDEHYYEVAMSLEMTFQADQWSDRFGADRYCAPVVARIEVQGHPEPVFCEFDLVERRRTTTGPVRLSERLDLERDSVPLDPRQVRVHLTAFDEVQFDSPDDLAPADSVPVAVDVIERPADSAIRLAFEARANYSSSVQKGHLWAAGTVEFGSVAALLAAYGEEEGLDADEASLEELAPVEIGVPSLEMEVLDPSGFVLDTRHLPFDLAIRVGAEGQLPERRPVWAIQASLEGYSTAPASIVLRTTGLGETADPTGGSEVVEQEAEAHPTDTTDAEATAVRLGANEIHLATENGMTYVKVCAPNGTPGEYESVFLMHPGHAVSEDDISSRPSLTALTRWLIARGAEDLGPTATEDPEPVTHGAATRVNESLSAAIVTLDLMERHEAQMHRSMLELRALRHDLARQLHQAQLGITAIGQKAVAAGAAPSAQSAHQPPATTHDTEIDPDSKRVGLPPELLEIAQWVSRRDSYRLEQIAVDLGRSEAEIRRAVHAINGWASESSHQSDMKVASPVLVIDPEGVVWVDDLLQELLTSTSRS</sequence>
<gene>
    <name evidence="2" type="ORF">GCM10010201_33190</name>
</gene>
<accession>A0ABP6B4A1</accession>
<dbReference type="EMBL" id="BAAARY010000023">
    <property type="protein sequence ID" value="GAA2531001.1"/>
    <property type="molecule type" value="Genomic_DNA"/>
</dbReference>
<organism evidence="2 3">
    <name type="scientific">Pilimelia columellifera subsp. columellifera</name>
    <dbReference type="NCBI Taxonomy" id="706583"/>
    <lineage>
        <taxon>Bacteria</taxon>
        <taxon>Bacillati</taxon>
        <taxon>Actinomycetota</taxon>
        <taxon>Actinomycetes</taxon>
        <taxon>Micromonosporales</taxon>
        <taxon>Micromonosporaceae</taxon>
        <taxon>Pilimelia</taxon>
    </lineage>
</organism>
<protein>
    <submittedName>
        <fullName evidence="2">Uncharacterized protein</fullName>
    </submittedName>
</protein>
<dbReference type="Proteomes" id="UP001499978">
    <property type="component" value="Unassembled WGS sequence"/>
</dbReference>
<proteinExistence type="predicted"/>
<evidence type="ECO:0000313" key="2">
    <source>
        <dbReference type="EMBL" id="GAA2531001.1"/>
    </source>
</evidence>
<feature type="region of interest" description="Disordered" evidence="1">
    <location>
        <begin position="461"/>
        <end position="488"/>
    </location>
</feature>